<evidence type="ECO:0000256" key="3">
    <source>
        <dbReference type="ARBA" id="ARBA00013833"/>
    </source>
</evidence>
<keyword evidence="4" id="KW-1003">Cell membrane</keyword>
<dbReference type="GO" id="GO:0005886">
    <property type="term" value="C:plasma membrane"/>
    <property type="evidence" value="ECO:0007669"/>
    <property type="project" value="UniProtKB-SubCell"/>
</dbReference>
<dbReference type="Proteomes" id="UP000236893">
    <property type="component" value="Unassembled WGS sequence"/>
</dbReference>
<name>A0A2S5A3W0_9SPHI</name>
<dbReference type="EMBL" id="PQVF01000006">
    <property type="protein sequence ID" value="POY36803.1"/>
    <property type="molecule type" value="Genomic_DNA"/>
</dbReference>
<feature type="domain" description="MgtC/SapB/SrpB/YhiD N-terminal" evidence="10">
    <location>
        <begin position="8"/>
        <end position="129"/>
    </location>
</feature>
<evidence type="ECO:0000256" key="4">
    <source>
        <dbReference type="ARBA" id="ARBA00022475"/>
    </source>
</evidence>
<feature type="transmembrane region" description="Helical" evidence="9">
    <location>
        <begin position="84"/>
        <end position="101"/>
    </location>
</feature>
<evidence type="ECO:0000256" key="8">
    <source>
        <dbReference type="ARBA" id="ARBA00025369"/>
    </source>
</evidence>
<comment type="similarity">
    <text evidence="2">Belongs to the MgtC/SapB family.</text>
</comment>
<evidence type="ECO:0000256" key="1">
    <source>
        <dbReference type="ARBA" id="ARBA00004651"/>
    </source>
</evidence>
<feature type="transmembrane region" description="Helical" evidence="9">
    <location>
        <begin position="59"/>
        <end position="77"/>
    </location>
</feature>
<keyword evidence="6 9" id="KW-1133">Transmembrane helix</keyword>
<accession>A0A2S5A3W0</accession>
<dbReference type="Pfam" id="PF02308">
    <property type="entry name" value="MgtC"/>
    <property type="match status" value="1"/>
</dbReference>
<evidence type="ECO:0000256" key="9">
    <source>
        <dbReference type="SAM" id="Phobius"/>
    </source>
</evidence>
<dbReference type="Pfam" id="PF21770">
    <property type="entry name" value="MgtC_SapB_C"/>
    <property type="match status" value="1"/>
</dbReference>
<dbReference type="PRINTS" id="PR01837">
    <property type="entry name" value="MGTCSAPBPROT"/>
</dbReference>
<dbReference type="PANTHER" id="PTHR33778">
    <property type="entry name" value="PROTEIN MGTC"/>
    <property type="match status" value="1"/>
</dbReference>
<dbReference type="InterPro" id="IPR003416">
    <property type="entry name" value="MgtC/SapB/SrpB/YhiD_fam"/>
</dbReference>
<evidence type="ECO:0000259" key="10">
    <source>
        <dbReference type="Pfam" id="PF02308"/>
    </source>
</evidence>
<evidence type="ECO:0000256" key="7">
    <source>
        <dbReference type="ARBA" id="ARBA00023136"/>
    </source>
</evidence>
<evidence type="ECO:0000313" key="13">
    <source>
        <dbReference type="Proteomes" id="UP000236893"/>
    </source>
</evidence>
<dbReference type="InterPro" id="IPR048640">
    <property type="entry name" value="MgtC-like_C"/>
</dbReference>
<keyword evidence="13" id="KW-1185">Reference proteome</keyword>
<comment type="subcellular location">
    <subcellularLocation>
        <location evidence="1">Cell membrane</location>
        <topology evidence="1">Multi-pass membrane protein</topology>
    </subcellularLocation>
</comment>
<evidence type="ECO:0000256" key="6">
    <source>
        <dbReference type="ARBA" id="ARBA00022989"/>
    </source>
</evidence>
<dbReference type="Gene3D" id="3.30.70.260">
    <property type="match status" value="1"/>
</dbReference>
<evidence type="ECO:0000313" key="12">
    <source>
        <dbReference type="EMBL" id="POY36803.1"/>
    </source>
</evidence>
<dbReference type="AlphaFoldDB" id="A0A2S5A3W0"/>
<keyword evidence="7 9" id="KW-0472">Membrane</keyword>
<evidence type="ECO:0000259" key="11">
    <source>
        <dbReference type="Pfam" id="PF21770"/>
    </source>
</evidence>
<protein>
    <recommendedName>
        <fullName evidence="3">Protein MgtC</fullName>
    </recommendedName>
</protein>
<sequence>MNYPELRILLAFLLGALIGTERQLRHKMAGMRTNALVSVGAALFVILSVNITVDQSSPARVVAQIASGIGFLGAGVIMKDSFNITGLNTAATIWCSGAVGALCGVGFWYEAILGSGFVLLSHLLLRPLGKKVVNKYSTYEPGDHRYSLKVSCAMTAEDRIRDILLNHIANFKMRILNMTLEYDKVKKESLISMEILSERANNSDIMKIIQQINEDNDVSSAFWEVEVDNH</sequence>
<comment type="function">
    <text evidence="8">Virulence factor required for growth in low Mg(2+) medium and for intramacrophage survival. May be involved in regulating membrane potential by activating Na(+)/K(+)-ATPase.</text>
</comment>
<organism evidence="12 13">
    <name type="scientific">Solitalea longa</name>
    <dbReference type="NCBI Taxonomy" id="2079460"/>
    <lineage>
        <taxon>Bacteria</taxon>
        <taxon>Pseudomonadati</taxon>
        <taxon>Bacteroidota</taxon>
        <taxon>Sphingobacteriia</taxon>
        <taxon>Sphingobacteriales</taxon>
        <taxon>Sphingobacteriaceae</taxon>
        <taxon>Solitalea</taxon>
    </lineage>
</organism>
<dbReference type="OrthoDB" id="9811198at2"/>
<comment type="caution">
    <text evidence="12">The sequence shown here is derived from an EMBL/GenBank/DDBJ whole genome shotgun (WGS) entry which is preliminary data.</text>
</comment>
<proteinExistence type="inferred from homology"/>
<evidence type="ECO:0000256" key="5">
    <source>
        <dbReference type="ARBA" id="ARBA00022692"/>
    </source>
</evidence>
<dbReference type="PANTHER" id="PTHR33778:SF3">
    <property type="entry name" value="PROTEIN MGTC"/>
    <property type="match status" value="1"/>
</dbReference>
<reference evidence="12 13" key="1">
    <citation type="submission" date="2018-01" db="EMBL/GenBank/DDBJ databases">
        <authorList>
            <person name="Gaut B.S."/>
            <person name="Morton B.R."/>
            <person name="Clegg M.T."/>
            <person name="Duvall M.R."/>
        </authorList>
    </citation>
    <scope>NUCLEOTIDE SEQUENCE [LARGE SCALE GENOMIC DNA]</scope>
    <source>
        <strain evidence="12 13">HR-AV</strain>
    </source>
</reference>
<feature type="transmembrane region" description="Helical" evidence="9">
    <location>
        <begin position="36"/>
        <end position="53"/>
    </location>
</feature>
<gene>
    <name evidence="12" type="ORF">C3K47_10080</name>
</gene>
<dbReference type="InterPro" id="IPR049177">
    <property type="entry name" value="MgtC_SapB_SrpB_YhiD_N"/>
</dbReference>
<evidence type="ECO:0000256" key="2">
    <source>
        <dbReference type="ARBA" id="ARBA00009298"/>
    </source>
</evidence>
<keyword evidence="5 9" id="KW-0812">Transmembrane</keyword>
<feature type="domain" description="MgtC-like C-terminal" evidence="11">
    <location>
        <begin position="146"/>
        <end position="223"/>
    </location>
</feature>